<keyword evidence="2" id="KW-1185">Reference proteome</keyword>
<name>A0A8H9H9T0_9ACTO</name>
<protein>
    <submittedName>
        <fullName evidence="1">Uncharacterized protein</fullName>
    </submittedName>
</protein>
<dbReference type="AlphaFoldDB" id="A0A8H9H9T0"/>
<accession>A0A8H9H9T0</accession>
<reference evidence="1" key="2">
    <citation type="submission" date="2020-09" db="EMBL/GenBank/DDBJ databases">
        <authorList>
            <person name="Sun Q."/>
            <person name="Zhou Y."/>
        </authorList>
    </citation>
    <scope>NUCLEOTIDE SEQUENCE</scope>
    <source>
        <strain evidence="1">CGMCC 4.7372</strain>
    </source>
</reference>
<proteinExistence type="predicted"/>
<organism evidence="1 2">
    <name type="scientific">Actinomyces gaoshouyii</name>
    <dbReference type="NCBI Taxonomy" id="1960083"/>
    <lineage>
        <taxon>Bacteria</taxon>
        <taxon>Bacillati</taxon>
        <taxon>Actinomycetota</taxon>
        <taxon>Actinomycetes</taxon>
        <taxon>Actinomycetales</taxon>
        <taxon>Actinomycetaceae</taxon>
        <taxon>Actinomyces</taxon>
    </lineage>
</organism>
<dbReference type="Proteomes" id="UP000614239">
    <property type="component" value="Unassembled WGS sequence"/>
</dbReference>
<gene>
    <name evidence="1" type="ORF">GCM10011612_15390</name>
</gene>
<evidence type="ECO:0000313" key="1">
    <source>
        <dbReference type="EMBL" id="GGO99049.1"/>
    </source>
</evidence>
<dbReference type="EMBL" id="BMNJ01000005">
    <property type="protein sequence ID" value="GGO99049.1"/>
    <property type="molecule type" value="Genomic_DNA"/>
</dbReference>
<sequence length="61" mass="6377">MAPLSADSRAPFSELIEASVDARFSVARVEGIGEACWVEEERVVESSGPALVLTAVEVVSG</sequence>
<reference evidence="1" key="1">
    <citation type="journal article" date="2014" name="Int. J. Syst. Evol. Microbiol.">
        <title>Complete genome sequence of Corynebacterium casei LMG S-19264T (=DSM 44701T), isolated from a smear-ripened cheese.</title>
        <authorList>
            <consortium name="US DOE Joint Genome Institute (JGI-PGF)"/>
            <person name="Walter F."/>
            <person name="Albersmeier A."/>
            <person name="Kalinowski J."/>
            <person name="Ruckert C."/>
        </authorList>
    </citation>
    <scope>NUCLEOTIDE SEQUENCE</scope>
    <source>
        <strain evidence="1">CGMCC 4.7372</strain>
    </source>
</reference>
<comment type="caution">
    <text evidence="1">The sequence shown here is derived from an EMBL/GenBank/DDBJ whole genome shotgun (WGS) entry which is preliminary data.</text>
</comment>
<evidence type="ECO:0000313" key="2">
    <source>
        <dbReference type="Proteomes" id="UP000614239"/>
    </source>
</evidence>